<dbReference type="RefSeq" id="WP_042020024.1">
    <property type="nucleotide sequence ID" value="NZ_CDBW01000016.1"/>
</dbReference>
<dbReference type="EMBL" id="MKFU01000023">
    <property type="protein sequence ID" value="OHY91048.1"/>
    <property type="molecule type" value="Genomic_DNA"/>
</dbReference>
<dbReference type="SUPFAM" id="SSF48600">
    <property type="entry name" value="Chorismate mutase II"/>
    <property type="match status" value="1"/>
</dbReference>
<dbReference type="EC" id="5.4.99.5" evidence="1"/>
<dbReference type="InterPro" id="IPR036979">
    <property type="entry name" value="CM_dom_sf"/>
</dbReference>
<sequence>MKKMTQVEMETEVMKFLTGIEMKQHSQSPEIEFFGREPISRDISCFLQIRFSLIYLIAKSKFMSGINVEDIEQEAKVIASVKPHTGISEDRMINLMRLLISVSKNIQDNIFNEWHSNPELAPQGPFLSLDTLRLLIVDSDKEMLTYFSNAVFSKFDLMSFILDFHFSHSHLESTFCKDIKVAIFEILKERREQESNCNTSALLYF</sequence>
<gene>
    <name evidence="3" type="ORF">BJD16_03610</name>
</gene>
<dbReference type="GeneID" id="58921851"/>
<feature type="domain" description="Chorismate mutase" evidence="2">
    <location>
        <begin position="36"/>
        <end position="110"/>
    </location>
</feature>
<accession>A0A1S2CSM9</accession>
<dbReference type="OrthoDB" id="9890468at2"/>
<reference evidence="3 4" key="1">
    <citation type="submission" date="2016-09" db="EMBL/GenBank/DDBJ databases">
        <title>Draft Genome Sequence of Aeromonas sobria Strain 08005, Isolated from Sick Rana catesbeiana.</title>
        <authorList>
            <person name="Yang Q."/>
        </authorList>
    </citation>
    <scope>NUCLEOTIDE SEQUENCE [LARGE SCALE GENOMIC DNA]</scope>
    <source>
        <strain evidence="3 4">08005</strain>
    </source>
</reference>
<proteinExistence type="predicted"/>
<dbReference type="InterPro" id="IPR036263">
    <property type="entry name" value="Chorismate_II_sf"/>
</dbReference>
<dbReference type="SMART" id="SM00830">
    <property type="entry name" value="CM_2"/>
    <property type="match status" value="1"/>
</dbReference>
<dbReference type="GO" id="GO:0004106">
    <property type="term" value="F:chorismate mutase activity"/>
    <property type="evidence" value="ECO:0007669"/>
    <property type="project" value="UniProtKB-EC"/>
</dbReference>
<dbReference type="InterPro" id="IPR002701">
    <property type="entry name" value="CM_II_prokaryot"/>
</dbReference>
<evidence type="ECO:0000259" key="2">
    <source>
        <dbReference type="SMART" id="SM00830"/>
    </source>
</evidence>
<dbReference type="Gene3D" id="1.20.59.10">
    <property type="entry name" value="Chorismate mutase"/>
    <property type="match status" value="1"/>
</dbReference>
<evidence type="ECO:0000313" key="3">
    <source>
        <dbReference type="EMBL" id="OHY91048.1"/>
    </source>
</evidence>
<name>A0A1S2CSM9_AERSO</name>
<evidence type="ECO:0000256" key="1">
    <source>
        <dbReference type="ARBA" id="ARBA00012404"/>
    </source>
</evidence>
<protein>
    <recommendedName>
        <fullName evidence="1">chorismate mutase</fullName>
        <ecNumber evidence="1">5.4.99.5</ecNumber>
    </recommendedName>
</protein>
<evidence type="ECO:0000313" key="4">
    <source>
        <dbReference type="Proteomes" id="UP000179934"/>
    </source>
</evidence>
<organism evidence="3 4">
    <name type="scientific">Aeromonas sobria</name>
    <dbReference type="NCBI Taxonomy" id="646"/>
    <lineage>
        <taxon>Bacteria</taxon>
        <taxon>Pseudomonadati</taxon>
        <taxon>Pseudomonadota</taxon>
        <taxon>Gammaproteobacteria</taxon>
        <taxon>Aeromonadales</taxon>
        <taxon>Aeromonadaceae</taxon>
        <taxon>Aeromonas</taxon>
    </lineage>
</organism>
<dbReference type="GO" id="GO:0046417">
    <property type="term" value="P:chorismate metabolic process"/>
    <property type="evidence" value="ECO:0007669"/>
    <property type="project" value="InterPro"/>
</dbReference>
<dbReference type="Proteomes" id="UP000179934">
    <property type="component" value="Unassembled WGS sequence"/>
</dbReference>
<comment type="caution">
    <text evidence="3">The sequence shown here is derived from an EMBL/GenBank/DDBJ whole genome shotgun (WGS) entry which is preliminary data.</text>
</comment>
<dbReference type="AlphaFoldDB" id="A0A1S2CSM9"/>